<sequence length="516" mass="56571">MNHIMGLDAKGQPAAWQKASQRCSVTTTSGRSPIQLARLPRYSMLYHQDPGRILDSGRAKPASHPLTVTLSATATVGGGPPSPEALLHHSQRESCSSTLQYAVRTKYSRVVWTMVRYSCNKVDGILPRGRTRAPITGRQSHGVQPKAPLLGLGSQESYIPPRSLTSAIETECAASSDQQRLQLQLVVKAGSPVSFPLADAILLSDRLLPSGFCPASLSPFVSPACSSFAPTHNEKPHHHHIPPYPSPCNASPCYRHSLATCAIMKGKFTADSLHDHSPWGLQYAACIWRFLGLDSETAKAIQARGIRTQKSRPDIFVYKESRSQLWPPTHDTLSCTPASLAEPYAHGLIGASCNINPILTLFTCHSQLHRFSNTTRVAWKSSIHALAYHSSTTSSTALTPLTTTCFHLRLEPRIEPTQLASLETRDRLDIINCPSPIHTFGSHLVPPLASRRLLPHTTPFYHLNTNTRSRTWLVPGTCLDNHHPPAHQKTPPRLSASFMSQQSLVQTLTVDLSRSP</sequence>
<accession>A0A9Q8SP86</accession>
<reference evidence="1" key="1">
    <citation type="journal article" date="2021" name="Mol. Plant Microbe Interact.">
        <title>Complete Genome Sequence of the Plant-Pathogenic Fungus Colletotrichum lupini.</title>
        <authorList>
            <person name="Baroncelli R."/>
            <person name="Pensec F."/>
            <person name="Da Lio D."/>
            <person name="Boufleur T."/>
            <person name="Vicente I."/>
            <person name="Sarrocco S."/>
            <person name="Picot A."/>
            <person name="Baraldi E."/>
            <person name="Sukno S."/>
            <person name="Thon M."/>
            <person name="Le Floch G."/>
        </authorList>
    </citation>
    <scope>NUCLEOTIDE SEQUENCE</scope>
    <source>
        <strain evidence="1">IMI 504893</strain>
    </source>
</reference>
<name>A0A9Q8SP86_9PEZI</name>
<proteinExistence type="predicted"/>
<organism evidence="1 2">
    <name type="scientific">Colletotrichum lupini</name>
    <dbReference type="NCBI Taxonomy" id="145971"/>
    <lineage>
        <taxon>Eukaryota</taxon>
        <taxon>Fungi</taxon>
        <taxon>Dikarya</taxon>
        <taxon>Ascomycota</taxon>
        <taxon>Pezizomycotina</taxon>
        <taxon>Sordariomycetes</taxon>
        <taxon>Hypocreomycetidae</taxon>
        <taxon>Glomerellales</taxon>
        <taxon>Glomerellaceae</taxon>
        <taxon>Colletotrichum</taxon>
        <taxon>Colletotrichum acutatum species complex</taxon>
    </lineage>
</organism>
<dbReference type="Proteomes" id="UP000830671">
    <property type="component" value="Chromosome 3"/>
</dbReference>
<dbReference type="RefSeq" id="XP_049142361.1">
    <property type="nucleotide sequence ID" value="XM_049285218.1"/>
</dbReference>
<gene>
    <name evidence="1" type="ORF">CLUP02_06218</name>
</gene>
<dbReference type="AlphaFoldDB" id="A0A9Q8SP86"/>
<evidence type="ECO:0000313" key="2">
    <source>
        <dbReference type="Proteomes" id="UP000830671"/>
    </source>
</evidence>
<protein>
    <submittedName>
        <fullName evidence="1">Uncharacterized protein</fullName>
    </submittedName>
</protein>
<keyword evidence="2" id="KW-1185">Reference proteome</keyword>
<dbReference type="KEGG" id="clup:CLUP02_06218"/>
<evidence type="ECO:0000313" key="1">
    <source>
        <dbReference type="EMBL" id="UQC80733.1"/>
    </source>
</evidence>
<dbReference type="GeneID" id="73340228"/>
<dbReference type="EMBL" id="CP019475">
    <property type="protein sequence ID" value="UQC80733.1"/>
    <property type="molecule type" value="Genomic_DNA"/>
</dbReference>